<dbReference type="InterPro" id="IPR003959">
    <property type="entry name" value="ATPase_AAA_core"/>
</dbReference>
<dbReference type="EMBL" id="AHHH01000115">
    <property type="protein sequence ID" value="ESU41683.1"/>
    <property type="molecule type" value="Genomic_DNA"/>
</dbReference>
<proteinExistence type="predicted"/>
<dbReference type="Gene3D" id="3.40.50.10190">
    <property type="entry name" value="BRCT domain"/>
    <property type="match status" value="1"/>
</dbReference>
<dbReference type="CDD" id="cd00009">
    <property type="entry name" value="AAA"/>
    <property type="match status" value="1"/>
</dbReference>
<dbReference type="InterPro" id="IPR027417">
    <property type="entry name" value="P-loop_NTPase"/>
</dbReference>
<reference evidence="5" key="1">
    <citation type="submission" date="2012-02" db="EMBL/GenBank/DDBJ databases">
        <title>Genome sequencing of Giardia lamblia Genotypes A2 and B isolates (DH and GS) and comparative analysis with the genomes of Genotypes A1 and E (WB and Pig).</title>
        <authorList>
            <person name="Adam R."/>
            <person name="Dahlstrom E."/>
            <person name="Martens C."/>
            <person name="Bruno D."/>
            <person name="Barbian K."/>
            <person name="Porcella S.F."/>
            <person name="Nash T."/>
        </authorList>
    </citation>
    <scope>NUCLEOTIDE SEQUENCE</scope>
    <source>
        <strain evidence="5">GS</strain>
    </source>
</reference>
<keyword evidence="1" id="KW-0235">DNA replication</keyword>
<dbReference type="VEuPathDB" id="GiardiaDB:QR46_3717"/>
<accession>V6TRU3</accession>
<evidence type="ECO:0000256" key="1">
    <source>
        <dbReference type="ARBA" id="ARBA00022705"/>
    </source>
</evidence>
<dbReference type="GO" id="GO:0003677">
    <property type="term" value="F:DNA binding"/>
    <property type="evidence" value="ECO:0007669"/>
    <property type="project" value="TreeGrafter"/>
</dbReference>
<dbReference type="Proteomes" id="UP000018040">
    <property type="component" value="Unassembled WGS sequence"/>
</dbReference>
<evidence type="ECO:0000313" key="5">
    <source>
        <dbReference type="Proteomes" id="UP000018040"/>
    </source>
</evidence>
<dbReference type="PANTHER" id="PTHR23389">
    <property type="entry name" value="CHROMOSOME TRANSMISSION FIDELITY FACTOR 18"/>
    <property type="match status" value="1"/>
</dbReference>
<dbReference type="VEuPathDB" id="GiardiaDB:DHA2_152196"/>
<name>V6TRU3_GIAIN</name>
<dbReference type="AlphaFoldDB" id="V6TRU3"/>
<feature type="domain" description="BRCT" evidence="3">
    <location>
        <begin position="178"/>
        <end position="265"/>
    </location>
</feature>
<dbReference type="FunFam" id="3.40.50.10190:FF:000125">
    <property type="entry name" value="Replication factor C subunit 1"/>
    <property type="match status" value="1"/>
</dbReference>
<feature type="region of interest" description="Disordered" evidence="2">
    <location>
        <begin position="55"/>
        <end position="77"/>
    </location>
</feature>
<dbReference type="PANTHER" id="PTHR23389:SF6">
    <property type="entry name" value="REPLICATION FACTOR C SUBUNIT 1"/>
    <property type="match status" value="1"/>
</dbReference>
<dbReference type="SUPFAM" id="SSF52113">
    <property type="entry name" value="BRCT domain"/>
    <property type="match status" value="1"/>
</dbReference>
<dbReference type="OrthoDB" id="446168at2759"/>
<dbReference type="InterPro" id="IPR036420">
    <property type="entry name" value="BRCT_dom_sf"/>
</dbReference>
<dbReference type="InterPro" id="IPR001357">
    <property type="entry name" value="BRCT_dom"/>
</dbReference>
<reference evidence="4 5" key="2">
    <citation type="journal article" date="2013" name="Genome Biol. Evol.">
        <title>Genome sequencing of Giardia lamblia genotypes A2 and B isolates (DH and GS) and comparative analysis with the genomes of genotypes A1 and E (WB and Pig).</title>
        <authorList>
            <person name="Adam R.D."/>
            <person name="Dahlstrom E.W."/>
            <person name="Martens C.A."/>
            <person name="Bruno D.P."/>
            <person name="Barbian K.D."/>
            <person name="Ricklefs S.M."/>
            <person name="Hernandez M.M."/>
            <person name="Narla N.P."/>
            <person name="Patel R.B."/>
            <person name="Porcella S.F."/>
            <person name="Nash T.E."/>
        </authorList>
    </citation>
    <scope>NUCLEOTIDE SEQUENCE [LARGE SCALE GENOMIC DNA]</scope>
    <source>
        <strain evidence="4 5">GS</strain>
    </source>
</reference>
<organism evidence="4 5">
    <name type="scientific">Giardia intestinalis</name>
    <name type="common">Giardia lamblia</name>
    <dbReference type="NCBI Taxonomy" id="5741"/>
    <lineage>
        <taxon>Eukaryota</taxon>
        <taxon>Metamonada</taxon>
        <taxon>Diplomonadida</taxon>
        <taxon>Hexamitidae</taxon>
        <taxon>Giardiinae</taxon>
        <taxon>Giardia</taxon>
    </lineage>
</organism>
<dbReference type="Gene3D" id="3.40.50.300">
    <property type="entry name" value="P-loop containing nucleotide triphosphate hydrolases"/>
    <property type="match status" value="1"/>
</dbReference>
<dbReference type="Pfam" id="PF00004">
    <property type="entry name" value="AAA"/>
    <property type="match status" value="1"/>
</dbReference>
<dbReference type="PROSITE" id="PS50172">
    <property type="entry name" value="BRCT"/>
    <property type="match status" value="1"/>
</dbReference>
<dbReference type="SUPFAM" id="SSF52540">
    <property type="entry name" value="P-loop containing nucleoside triphosphate hydrolases"/>
    <property type="match status" value="1"/>
</dbReference>
<dbReference type="SMART" id="SM00292">
    <property type="entry name" value="BRCT"/>
    <property type="match status" value="1"/>
</dbReference>
<dbReference type="CDD" id="cd17748">
    <property type="entry name" value="BRCT_DNA_ligase_like"/>
    <property type="match status" value="1"/>
</dbReference>
<dbReference type="VEuPathDB" id="GiardiaDB:GL50581_3513"/>
<evidence type="ECO:0000259" key="3">
    <source>
        <dbReference type="PROSITE" id="PS50172"/>
    </source>
</evidence>
<evidence type="ECO:0000313" key="4">
    <source>
        <dbReference type="EMBL" id="ESU41683.1"/>
    </source>
</evidence>
<dbReference type="GO" id="GO:0005634">
    <property type="term" value="C:nucleus"/>
    <property type="evidence" value="ECO:0007669"/>
    <property type="project" value="TreeGrafter"/>
</dbReference>
<feature type="compositionally biased region" description="Basic and acidic residues" evidence="2">
    <location>
        <begin position="58"/>
        <end position="77"/>
    </location>
</feature>
<dbReference type="GO" id="GO:0005524">
    <property type="term" value="F:ATP binding"/>
    <property type="evidence" value="ECO:0007669"/>
    <property type="project" value="InterPro"/>
</dbReference>
<dbReference type="Gene3D" id="1.10.8.60">
    <property type="match status" value="1"/>
</dbReference>
<comment type="caution">
    <text evidence="4">The sequence shown here is derived from an EMBL/GenBank/DDBJ whole genome shotgun (WGS) entry which is preliminary data.</text>
</comment>
<gene>
    <name evidence="4" type="ORF">GSB_152562</name>
</gene>
<dbReference type="VEuPathDB" id="GiardiaDB:GL50803_0015392"/>
<dbReference type="GO" id="GO:0006260">
    <property type="term" value="P:DNA replication"/>
    <property type="evidence" value="ECO:0007669"/>
    <property type="project" value="UniProtKB-KW"/>
</dbReference>
<evidence type="ECO:0000256" key="2">
    <source>
        <dbReference type="SAM" id="MobiDB-lite"/>
    </source>
</evidence>
<dbReference type="Pfam" id="PF00533">
    <property type="entry name" value="BRCT"/>
    <property type="match status" value="1"/>
</dbReference>
<dbReference type="GO" id="GO:0016887">
    <property type="term" value="F:ATP hydrolysis activity"/>
    <property type="evidence" value="ECO:0007669"/>
    <property type="project" value="InterPro"/>
</dbReference>
<sequence>MIEEILKTMINFQADESTFNQRRFLNPPYMAKPTVELSPPQGASVIEQQLQKARGTRVTHEKQTIADHENLDKKPLDKEPVALGPTFMMFETTQAVPSPSKAKSHSENQAPGNAADIFLDVFQSAAESINPVAQIERPLIDEPFANLIPANVEPAKGGGSYNSRTNASVNYETPRPRGLANSLSKLIFVRTGNLRTMSDTDMKLYIANLGGTVTTSVSGKTSYLIVGDDPGATKLRDAKAKFVRIISEKEFYDLVVKKGSIPDWVPWVPFTESLQPFTEDELADLVAEHNKQHNSSEHGAMGDELVALGAATEPPTVHSTNLVVKMETDSQAKKVATDAHAHRDSTEGQEDTVPLQTSMPELDWIVKHKPTHLLAIVGNTIVINQLKLWLTSWMDAFITKKSVEAILSSRDYAKYSKGMAERFQFKTALVSGLPGIGKTLAVSLIVQDSGYSPYYLSVAEQRSKLSLQDALSDVFENRGIIGFLGKTRRPDGHVAENVKTGLCLIIDECESMDAGGASYLLSVMNKESNRVPIIFICNNAHDQKLKTLRSRCALFSFERPQKDMVGKFLMSVAEAEGISLQPGHASLIAERVHSDVRYAINELQFRTAGNKGSAYSAKTLSSLYTVTATPTMFETWNLILDYRVLKQWVANTKHDGCYKSLVTLHMGDPSLNTAGIFQNYRTKTAGLLTYTSILSDLLSTGETMLSRMMSVGDWACSRDQAVFSAVLPNLILSTLDLTGTGSFGSFRQNIFPGVVLNIVSSAKTAAAKVGEFWAKSARRGTSGRSSVLASSIPLFASLVANGWELYGDALSQHVKKGKELTPDEDCFASLLTDTFSGVSMDAWKEFKEVQEIPLSGTRLQTALTGYLQNIMDYDCRSITPSSVKKAPRARKAKR</sequence>
<protein>
    <submittedName>
        <fullName evidence="4">Replication factor C subunit</fullName>
    </submittedName>
</protein>